<dbReference type="Proteomes" id="UP000231019">
    <property type="component" value="Unassembled WGS sequence"/>
</dbReference>
<keyword evidence="2" id="KW-0812">Transmembrane</keyword>
<dbReference type="EMBL" id="PFFQ01000023">
    <property type="protein sequence ID" value="PIW17543.1"/>
    <property type="molecule type" value="Genomic_DNA"/>
</dbReference>
<name>A0A2M7G6K6_9BACT</name>
<evidence type="ECO:0008006" key="5">
    <source>
        <dbReference type="Google" id="ProtNLM"/>
    </source>
</evidence>
<dbReference type="AlphaFoldDB" id="A0A2M7G6K6"/>
<gene>
    <name evidence="3" type="ORF">COW36_08585</name>
</gene>
<protein>
    <recommendedName>
        <fullName evidence="5">Protein BatD</fullName>
    </recommendedName>
</protein>
<keyword evidence="2" id="KW-1133">Transmembrane helix</keyword>
<keyword evidence="2" id="KW-0472">Membrane</keyword>
<feature type="region of interest" description="Disordered" evidence="1">
    <location>
        <begin position="144"/>
        <end position="171"/>
    </location>
</feature>
<sequence>MLQAKVLVHTELSPNPAKPGEPVVLSIQRIVDLNQNQQLIQAPTPQLPEIQGLKLLATQTGQNISSLDQSMRMIQTYGFTLVADKAGEYRIPELALGDENGKAIQTQAINLIVKAPEKPFTWTWILLPIFLILGGGMIFLKQKKHTKSQQPRPHSISIAQNAHRSSISQTDEPLSLENIRNSFKQTLLDYDPNLHSGMTTQEICNFLAESPKCPPQLPNEIEAFLESLDAYRFQAIKPSMEVLKNLEMSANKLIKQLKS</sequence>
<evidence type="ECO:0000256" key="1">
    <source>
        <dbReference type="SAM" id="MobiDB-lite"/>
    </source>
</evidence>
<dbReference type="Pfam" id="PF13584">
    <property type="entry name" value="BatD"/>
    <property type="match status" value="1"/>
</dbReference>
<organism evidence="3 4">
    <name type="scientific">bacterium (Candidatus Blackallbacteria) CG17_big_fil_post_rev_8_21_14_2_50_48_46</name>
    <dbReference type="NCBI Taxonomy" id="2014261"/>
    <lineage>
        <taxon>Bacteria</taxon>
        <taxon>Candidatus Blackallbacteria</taxon>
    </lineage>
</organism>
<evidence type="ECO:0000313" key="3">
    <source>
        <dbReference type="EMBL" id="PIW17543.1"/>
    </source>
</evidence>
<dbReference type="InterPro" id="IPR025738">
    <property type="entry name" value="BatD"/>
</dbReference>
<feature type="transmembrane region" description="Helical" evidence="2">
    <location>
        <begin position="120"/>
        <end position="140"/>
    </location>
</feature>
<proteinExistence type="predicted"/>
<feature type="compositionally biased region" description="Polar residues" evidence="1">
    <location>
        <begin position="148"/>
        <end position="171"/>
    </location>
</feature>
<reference evidence="3 4" key="1">
    <citation type="submission" date="2017-09" db="EMBL/GenBank/DDBJ databases">
        <title>Depth-based differentiation of microbial function through sediment-hosted aquifers and enrichment of novel symbionts in the deep terrestrial subsurface.</title>
        <authorList>
            <person name="Probst A.J."/>
            <person name="Ladd B."/>
            <person name="Jarett J.K."/>
            <person name="Geller-Mcgrath D.E."/>
            <person name="Sieber C.M."/>
            <person name="Emerson J.B."/>
            <person name="Anantharaman K."/>
            <person name="Thomas B.C."/>
            <person name="Malmstrom R."/>
            <person name="Stieglmeier M."/>
            <person name="Klingl A."/>
            <person name="Woyke T."/>
            <person name="Ryan C.M."/>
            <person name="Banfield J.F."/>
        </authorList>
    </citation>
    <scope>NUCLEOTIDE SEQUENCE [LARGE SCALE GENOMIC DNA]</scope>
    <source>
        <strain evidence="3">CG17_big_fil_post_rev_8_21_14_2_50_48_46</strain>
    </source>
</reference>
<evidence type="ECO:0000313" key="4">
    <source>
        <dbReference type="Proteomes" id="UP000231019"/>
    </source>
</evidence>
<comment type="caution">
    <text evidence="3">The sequence shown here is derived from an EMBL/GenBank/DDBJ whole genome shotgun (WGS) entry which is preliminary data.</text>
</comment>
<accession>A0A2M7G6K6</accession>
<evidence type="ECO:0000256" key="2">
    <source>
        <dbReference type="SAM" id="Phobius"/>
    </source>
</evidence>